<dbReference type="Proteomes" id="UP000694867">
    <property type="component" value="Unplaced"/>
</dbReference>
<dbReference type="PANTHER" id="PTHR33198">
    <property type="entry name" value="ANK_REP_REGION DOMAIN-CONTAINING PROTEIN-RELATED"/>
    <property type="match status" value="1"/>
</dbReference>
<keyword evidence="2" id="KW-1185">Reference proteome</keyword>
<reference evidence="3" key="1">
    <citation type="submission" date="2025-08" db="UniProtKB">
        <authorList>
            <consortium name="RefSeq"/>
        </authorList>
    </citation>
    <scope>IDENTIFICATION</scope>
</reference>
<evidence type="ECO:0000313" key="2">
    <source>
        <dbReference type="Proteomes" id="UP000694867"/>
    </source>
</evidence>
<dbReference type="KEGG" id="goe:108865182"/>
<proteinExistence type="predicted"/>
<feature type="region of interest" description="Disordered" evidence="1">
    <location>
        <begin position="158"/>
        <end position="196"/>
    </location>
</feature>
<sequence length="196" mass="22296">MEKIPTNLAMKERSKSEWTRFRQKLEIYMRAAKRNADDDETKTALLLAAGGDLVLEEYNAIDFPEPTAAIVRPAHKGAKATFSAYKFRTRVQGVKEPFATWLTDLKILARDCHFEKQEDRMMRNQLIYGIRSPKVREDLLKIQDLDLQQTVNLRAAAEAAKKQAGEFENDKNARSSETSTLQNSTADETTELLAES</sequence>
<protein>
    <submittedName>
        <fullName evidence="3">Uncharacterized protein LOC108865182</fullName>
    </submittedName>
</protein>
<dbReference type="AlphaFoldDB" id="A0AAJ7PB46"/>
<feature type="compositionally biased region" description="Basic and acidic residues" evidence="1">
    <location>
        <begin position="159"/>
        <end position="174"/>
    </location>
</feature>
<dbReference type="PANTHER" id="PTHR33198:SF20">
    <property type="entry name" value="RETROTRANSPOSON GAG DOMAIN-CONTAINING PROTEIN"/>
    <property type="match status" value="1"/>
</dbReference>
<gene>
    <name evidence="3" type="primary">LOC108865182</name>
</gene>
<evidence type="ECO:0000313" key="3">
    <source>
        <dbReference type="RefSeq" id="XP_018497471.1"/>
    </source>
</evidence>
<feature type="compositionally biased region" description="Polar residues" evidence="1">
    <location>
        <begin position="175"/>
        <end position="187"/>
    </location>
</feature>
<dbReference type="GeneID" id="108865182"/>
<organism evidence="2 3">
    <name type="scientific">Galendromus occidentalis</name>
    <name type="common">western predatory mite</name>
    <dbReference type="NCBI Taxonomy" id="34638"/>
    <lineage>
        <taxon>Eukaryota</taxon>
        <taxon>Metazoa</taxon>
        <taxon>Ecdysozoa</taxon>
        <taxon>Arthropoda</taxon>
        <taxon>Chelicerata</taxon>
        <taxon>Arachnida</taxon>
        <taxon>Acari</taxon>
        <taxon>Parasitiformes</taxon>
        <taxon>Mesostigmata</taxon>
        <taxon>Gamasina</taxon>
        <taxon>Phytoseioidea</taxon>
        <taxon>Phytoseiidae</taxon>
        <taxon>Typhlodrominae</taxon>
        <taxon>Galendromus</taxon>
    </lineage>
</organism>
<dbReference type="RefSeq" id="XP_018497471.1">
    <property type="nucleotide sequence ID" value="XM_018641955.1"/>
</dbReference>
<evidence type="ECO:0000256" key="1">
    <source>
        <dbReference type="SAM" id="MobiDB-lite"/>
    </source>
</evidence>
<accession>A0AAJ7PB46</accession>
<name>A0AAJ7PB46_9ACAR</name>